<dbReference type="OrthoDB" id="9807778at2"/>
<dbReference type="Proteomes" id="UP000292886">
    <property type="component" value="Chromosome"/>
</dbReference>
<dbReference type="InterPro" id="IPR050256">
    <property type="entry name" value="Glycosyltransferase_2"/>
</dbReference>
<evidence type="ECO:0000256" key="5">
    <source>
        <dbReference type="ARBA" id="ARBA00022989"/>
    </source>
</evidence>
<keyword evidence="4 7" id="KW-0812">Transmembrane</keyword>
<dbReference type="PANTHER" id="PTHR48090:SF1">
    <property type="entry name" value="PROPHAGE BACTOPRENOL GLUCOSYL TRANSFERASE HOMOLOG"/>
    <property type="match status" value="1"/>
</dbReference>
<keyword evidence="5 7" id="KW-1133">Transmembrane helix</keyword>
<dbReference type="CDD" id="cd04187">
    <property type="entry name" value="DPM1_like_bac"/>
    <property type="match status" value="1"/>
</dbReference>
<dbReference type="InterPro" id="IPR001173">
    <property type="entry name" value="Glyco_trans_2-like"/>
</dbReference>
<evidence type="ECO:0000256" key="3">
    <source>
        <dbReference type="ARBA" id="ARBA00022679"/>
    </source>
</evidence>
<reference evidence="10" key="1">
    <citation type="submission" date="2019-03" db="EMBL/GenBank/DDBJ databases">
        <title>Weissella sp. 26KH-42 Genome sequencing.</title>
        <authorList>
            <person name="Heo J."/>
            <person name="Kim S.-J."/>
            <person name="Kim J.-S."/>
            <person name="Hong S.-B."/>
            <person name="Kwon S.-W."/>
        </authorList>
    </citation>
    <scope>NUCLEOTIDE SEQUENCE [LARGE SCALE GENOMIC DNA]</scope>
    <source>
        <strain evidence="10">26KH-42</strain>
    </source>
</reference>
<dbReference type="GO" id="GO:0016757">
    <property type="term" value="F:glycosyltransferase activity"/>
    <property type="evidence" value="ECO:0007669"/>
    <property type="project" value="UniProtKB-KW"/>
</dbReference>
<sequence length="327" mass="36776">MKEEERAVVVKKLVIVIPAYNEEEVFPETVKEITEILEGMISSNKVSADSKILFVNDGSKDNTWNLIINEQKNNELVTGINFSRNFGHQNALVAGLVTASKDADMMITIDADLQDDVNAIEKMVDQYYAGFDVVYGVRDNRDTDTAFKRSTALTFYGIMKKLGVDMVPNHADYRLMSQRAVLEFLKFKEENLFIRGIVPLVGFPSTKVYYARKERFAGESKYPLKKMLKFAWDGISSFSVVPIRAIMTLGVAVVIVAVGILVYAVLEHARGNTAQGWSSLMISLWFLGGVQLIGISVIGEYIGKIFNEVKHRPRFTIQDDTYTKVDK</sequence>
<keyword evidence="10" id="KW-1185">Reference proteome</keyword>
<dbReference type="EMBL" id="CP037940">
    <property type="protein sequence ID" value="QBO35606.1"/>
    <property type="molecule type" value="Genomic_DNA"/>
</dbReference>
<evidence type="ECO:0000256" key="2">
    <source>
        <dbReference type="ARBA" id="ARBA00022676"/>
    </source>
</evidence>
<evidence type="ECO:0000259" key="8">
    <source>
        <dbReference type="Pfam" id="PF00535"/>
    </source>
</evidence>
<feature type="transmembrane region" description="Helical" evidence="7">
    <location>
        <begin position="278"/>
        <end position="302"/>
    </location>
</feature>
<evidence type="ECO:0000313" key="9">
    <source>
        <dbReference type="EMBL" id="QBO35606.1"/>
    </source>
</evidence>
<organism evidence="9 10">
    <name type="scientific">Periweissella cryptocerci</name>
    <dbReference type="NCBI Taxonomy" id="2506420"/>
    <lineage>
        <taxon>Bacteria</taxon>
        <taxon>Bacillati</taxon>
        <taxon>Bacillota</taxon>
        <taxon>Bacilli</taxon>
        <taxon>Lactobacillales</taxon>
        <taxon>Lactobacillaceae</taxon>
        <taxon>Periweissella</taxon>
    </lineage>
</organism>
<keyword evidence="2" id="KW-0328">Glycosyltransferase</keyword>
<name>A0A4P6YSG6_9LACO</name>
<proteinExistence type="predicted"/>
<dbReference type="AlphaFoldDB" id="A0A4P6YSG6"/>
<accession>A0A4P6YSG6</accession>
<feature type="transmembrane region" description="Helical" evidence="7">
    <location>
        <begin position="245"/>
        <end position="266"/>
    </location>
</feature>
<comment type="subcellular location">
    <subcellularLocation>
        <location evidence="1">Membrane</location>
        <topology evidence="1">Multi-pass membrane protein</topology>
    </subcellularLocation>
</comment>
<dbReference type="Gene3D" id="3.90.550.10">
    <property type="entry name" value="Spore Coat Polysaccharide Biosynthesis Protein SpsA, Chain A"/>
    <property type="match status" value="1"/>
</dbReference>
<feature type="domain" description="Glycosyltransferase 2-like" evidence="8">
    <location>
        <begin position="15"/>
        <end position="180"/>
    </location>
</feature>
<dbReference type="GO" id="GO:0005886">
    <property type="term" value="C:plasma membrane"/>
    <property type="evidence" value="ECO:0007669"/>
    <property type="project" value="TreeGrafter"/>
</dbReference>
<dbReference type="SUPFAM" id="SSF53448">
    <property type="entry name" value="Nucleotide-diphospho-sugar transferases"/>
    <property type="match status" value="1"/>
</dbReference>
<protein>
    <submittedName>
        <fullName evidence="9">Glycosyltransferase</fullName>
    </submittedName>
</protein>
<gene>
    <name evidence="9" type="ORF">EQG49_03595</name>
</gene>
<evidence type="ECO:0000256" key="6">
    <source>
        <dbReference type="ARBA" id="ARBA00023136"/>
    </source>
</evidence>
<evidence type="ECO:0000256" key="1">
    <source>
        <dbReference type="ARBA" id="ARBA00004141"/>
    </source>
</evidence>
<dbReference type="Pfam" id="PF00535">
    <property type="entry name" value="Glycos_transf_2"/>
    <property type="match status" value="1"/>
</dbReference>
<evidence type="ECO:0000313" key="10">
    <source>
        <dbReference type="Proteomes" id="UP000292886"/>
    </source>
</evidence>
<evidence type="ECO:0000256" key="4">
    <source>
        <dbReference type="ARBA" id="ARBA00022692"/>
    </source>
</evidence>
<dbReference type="InterPro" id="IPR029044">
    <property type="entry name" value="Nucleotide-diphossugar_trans"/>
</dbReference>
<dbReference type="PANTHER" id="PTHR48090">
    <property type="entry name" value="UNDECAPRENYL-PHOSPHATE 4-DEOXY-4-FORMAMIDO-L-ARABINOSE TRANSFERASE-RELATED"/>
    <property type="match status" value="1"/>
</dbReference>
<dbReference type="KEGG" id="wei:EQG49_03595"/>
<evidence type="ECO:0000256" key="7">
    <source>
        <dbReference type="SAM" id="Phobius"/>
    </source>
</evidence>
<keyword evidence="3 9" id="KW-0808">Transferase</keyword>
<keyword evidence="6 7" id="KW-0472">Membrane</keyword>
<dbReference type="RefSeq" id="WP_133362685.1">
    <property type="nucleotide sequence ID" value="NZ_CP037940.1"/>
</dbReference>